<keyword evidence="2" id="KW-1185">Reference proteome</keyword>
<evidence type="ECO:0008006" key="3">
    <source>
        <dbReference type="Google" id="ProtNLM"/>
    </source>
</evidence>
<dbReference type="EMBL" id="FXZK01000005">
    <property type="protein sequence ID" value="SMY08501.1"/>
    <property type="molecule type" value="Genomic_DNA"/>
</dbReference>
<dbReference type="AlphaFoldDB" id="A0A238LFU5"/>
<evidence type="ECO:0000313" key="2">
    <source>
        <dbReference type="Proteomes" id="UP000201613"/>
    </source>
</evidence>
<dbReference type="Proteomes" id="UP000201613">
    <property type="component" value="Unassembled WGS sequence"/>
</dbReference>
<name>A0A238LFU5_9RHOB</name>
<evidence type="ECO:0000313" key="1">
    <source>
        <dbReference type="EMBL" id="SMY08501.1"/>
    </source>
</evidence>
<protein>
    <recommendedName>
        <fullName evidence="3">Methyltransferase type 11 domain-containing protein</fullName>
    </recommendedName>
</protein>
<gene>
    <name evidence="1" type="ORF">LOM8899_02654</name>
</gene>
<reference evidence="1 2" key="1">
    <citation type="submission" date="2017-05" db="EMBL/GenBank/DDBJ databases">
        <authorList>
            <person name="Song R."/>
            <person name="Chenine A.L."/>
            <person name="Ruprecht R.M."/>
        </authorList>
    </citation>
    <scope>NUCLEOTIDE SEQUENCE [LARGE SCALE GENOMIC DNA]</scope>
    <source>
        <strain evidence="1 2">CECT 8899</strain>
    </source>
</reference>
<dbReference type="OrthoDB" id="2086922at2"/>
<dbReference type="InterPro" id="IPR029063">
    <property type="entry name" value="SAM-dependent_MTases_sf"/>
</dbReference>
<organism evidence="1 2">
    <name type="scientific">Flavimaricola marinus</name>
    <dbReference type="NCBI Taxonomy" id="1819565"/>
    <lineage>
        <taxon>Bacteria</taxon>
        <taxon>Pseudomonadati</taxon>
        <taxon>Pseudomonadota</taxon>
        <taxon>Alphaproteobacteria</taxon>
        <taxon>Rhodobacterales</taxon>
        <taxon>Paracoccaceae</taxon>
        <taxon>Flavimaricola</taxon>
    </lineage>
</organism>
<dbReference type="RefSeq" id="WP_093992707.1">
    <property type="nucleotide sequence ID" value="NZ_FXZK01000005.1"/>
</dbReference>
<dbReference type="SUPFAM" id="SSF53335">
    <property type="entry name" value="S-adenosyl-L-methionine-dependent methyltransferases"/>
    <property type="match status" value="1"/>
</dbReference>
<proteinExistence type="predicted"/>
<accession>A0A238LFU5</accession>
<sequence>MQTATKTLWDRQNQHPGDRHRLFQAVGAVLEPARVLYAGSYVDIAPSFVFPDVTYVDMDKRAKRFFDDPEGVREIIDRHAPKCSDCRFAFLHSDYAKLNLPEQTFDLLISLYAGFISEHCTRFLEVGGHLLVNPSHGDAALASIDDRYALSGVVLSQGGAYRVRQTGLDAYMQPKTAVEITREGLFASQRGVAYTRPAFAYLFERVR</sequence>